<dbReference type="Proteomes" id="UP001044222">
    <property type="component" value="Unassembled WGS sequence"/>
</dbReference>
<feature type="region of interest" description="Disordered" evidence="1">
    <location>
        <begin position="1"/>
        <end position="240"/>
    </location>
</feature>
<feature type="compositionally biased region" description="Basic and acidic residues" evidence="1">
    <location>
        <begin position="23"/>
        <end position="40"/>
    </location>
</feature>
<organism evidence="2 3">
    <name type="scientific">Anguilla anguilla</name>
    <name type="common">European freshwater eel</name>
    <name type="synonym">Muraena anguilla</name>
    <dbReference type="NCBI Taxonomy" id="7936"/>
    <lineage>
        <taxon>Eukaryota</taxon>
        <taxon>Metazoa</taxon>
        <taxon>Chordata</taxon>
        <taxon>Craniata</taxon>
        <taxon>Vertebrata</taxon>
        <taxon>Euteleostomi</taxon>
        <taxon>Actinopterygii</taxon>
        <taxon>Neopterygii</taxon>
        <taxon>Teleostei</taxon>
        <taxon>Anguilliformes</taxon>
        <taxon>Anguillidae</taxon>
        <taxon>Anguilla</taxon>
    </lineage>
</organism>
<feature type="compositionally biased region" description="Polar residues" evidence="1">
    <location>
        <begin position="41"/>
        <end position="53"/>
    </location>
</feature>
<evidence type="ECO:0000313" key="3">
    <source>
        <dbReference type="Proteomes" id="UP001044222"/>
    </source>
</evidence>
<feature type="compositionally biased region" description="Low complexity" evidence="1">
    <location>
        <begin position="136"/>
        <end position="207"/>
    </location>
</feature>
<gene>
    <name evidence="2" type="ORF">ANANG_G00034180</name>
</gene>
<dbReference type="PRINTS" id="PR01217">
    <property type="entry name" value="PRICHEXTENSN"/>
</dbReference>
<comment type="caution">
    <text evidence="2">The sequence shown here is derived from an EMBL/GenBank/DDBJ whole genome shotgun (WGS) entry which is preliminary data.</text>
</comment>
<feature type="compositionally biased region" description="Basic and acidic residues" evidence="1">
    <location>
        <begin position="59"/>
        <end position="72"/>
    </location>
</feature>
<sequence length="281" mass="30163">MEVPVSHSHAGASDWLAGPPAKPVERGRCASPREKTEERNVTTPDSLCGSNHLRQNKKREREREREREHRDGQQAQNSRRSVSDMDDLGPLDFPPAYPGPPINDYGGMAGPSQPGFQGSPYPPFQPGPYQGGPVPGGYPATPQYYAGQPGPQQMGPVPGGYPATPQYYPGQPGPQQMGPVPGGYPATPQYYAGQPGPQQMGPAPGGYEPSPPSATVQPQPHKVDQRNADNRRVDKKPADSNGGCKLCCLKTKKCLMSPECGRGLQIASVISMCGMCIRFFV</sequence>
<protein>
    <submittedName>
        <fullName evidence="2">Uncharacterized protein</fullName>
    </submittedName>
</protein>
<feature type="compositionally biased region" description="Pro residues" evidence="1">
    <location>
        <begin position="92"/>
        <end position="101"/>
    </location>
</feature>
<dbReference type="AlphaFoldDB" id="A0A9D3MSV7"/>
<feature type="compositionally biased region" description="Low complexity" evidence="1">
    <location>
        <begin position="110"/>
        <end position="119"/>
    </location>
</feature>
<keyword evidence="3" id="KW-1185">Reference proteome</keyword>
<proteinExistence type="predicted"/>
<dbReference type="EMBL" id="JAFIRN010000002">
    <property type="protein sequence ID" value="KAG5854120.1"/>
    <property type="molecule type" value="Genomic_DNA"/>
</dbReference>
<feature type="compositionally biased region" description="Basic and acidic residues" evidence="1">
    <location>
        <begin position="221"/>
        <end position="238"/>
    </location>
</feature>
<reference evidence="2" key="1">
    <citation type="submission" date="2021-01" db="EMBL/GenBank/DDBJ databases">
        <title>A chromosome-scale assembly of European eel, Anguilla anguilla.</title>
        <authorList>
            <person name="Henkel C."/>
            <person name="Jong-Raadsen S.A."/>
            <person name="Dufour S."/>
            <person name="Weltzien F.-A."/>
            <person name="Palstra A.P."/>
            <person name="Pelster B."/>
            <person name="Spaink H.P."/>
            <person name="Van Den Thillart G.E."/>
            <person name="Jansen H."/>
            <person name="Zahm M."/>
            <person name="Klopp C."/>
            <person name="Cedric C."/>
            <person name="Louis A."/>
            <person name="Berthelot C."/>
            <person name="Parey E."/>
            <person name="Roest Crollius H."/>
            <person name="Montfort J."/>
            <person name="Robinson-Rechavi M."/>
            <person name="Bucao C."/>
            <person name="Bouchez O."/>
            <person name="Gislard M."/>
            <person name="Lluch J."/>
            <person name="Milhes M."/>
            <person name="Lampietro C."/>
            <person name="Lopez Roques C."/>
            <person name="Donnadieu C."/>
            <person name="Braasch I."/>
            <person name="Desvignes T."/>
            <person name="Postlethwait J."/>
            <person name="Bobe J."/>
            <person name="Guiguen Y."/>
            <person name="Dirks R."/>
        </authorList>
    </citation>
    <scope>NUCLEOTIDE SEQUENCE</scope>
    <source>
        <strain evidence="2">Tag_6206</strain>
        <tissue evidence="2">Liver</tissue>
    </source>
</reference>
<evidence type="ECO:0000313" key="2">
    <source>
        <dbReference type="EMBL" id="KAG5854120.1"/>
    </source>
</evidence>
<evidence type="ECO:0000256" key="1">
    <source>
        <dbReference type="SAM" id="MobiDB-lite"/>
    </source>
</evidence>
<name>A0A9D3MSV7_ANGAN</name>
<accession>A0A9D3MSV7</accession>